<dbReference type="Pfam" id="PF21403">
    <property type="entry name" value="OTU1_UBXL"/>
    <property type="match status" value="1"/>
</dbReference>
<dbReference type="GO" id="GO:0016579">
    <property type="term" value="P:protein deubiquitination"/>
    <property type="evidence" value="ECO:0007669"/>
    <property type="project" value="TreeGrafter"/>
</dbReference>
<dbReference type="EC" id="3.4.19.12" evidence="9"/>
<keyword evidence="4" id="KW-0863">Zinc-finger</keyword>
<name>A0A517L732_9PEZI</name>
<gene>
    <name evidence="12" type="ORF">FKW77_003700</name>
</gene>
<evidence type="ECO:0000313" key="12">
    <source>
        <dbReference type="EMBL" id="QDS71448.1"/>
    </source>
</evidence>
<keyword evidence="6 9" id="KW-0378">Hydrolase</keyword>
<evidence type="ECO:0000256" key="1">
    <source>
        <dbReference type="ARBA" id="ARBA00000707"/>
    </source>
</evidence>
<dbReference type="SUPFAM" id="SSF54001">
    <property type="entry name" value="Cysteine proteinases"/>
    <property type="match status" value="1"/>
</dbReference>
<feature type="region of interest" description="Disordered" evidence="10">
    <location>
        <begin position="76"/>
        <end position="147"/>
    </location>
</feature>
<evidence type="ECO:0000256" key="6">
    <source>
        <dbReference type="ARBA" id="ARBA00022801"/>
    </source>
</evidence>
<dbReference type="Gene3D" id="3.90.70.80">
    <property type="match status" value="1"/>
</dbReference>
<dbReference type="AlphaFoldDB" id="A0A517L732"/>
<evidence type="ECO:0000256" key="5">
    <source>
        <dbReference type="ARBA" id="ARBA00022786"/>
    </source>
</evidence>
<dbReference type="EMBL" id="CP042190">
    <property type="protein sequence ID" value="QDS71448.1"/>
    <property type="molecule type" value="Genomic_DNA"/>
</dbReference>
<dbReference type="Gene3D" id="3.10.20.90">
    <property type="entry name" value="Phosphatidylinositol 3-kinase Catalytic Subunit, Chain A, domain 1"/>
    <property type="match status" value="1"/>
</dbReference>
<dbReference type="PANTHER" id="PTHR13312">
    <property type="entry name" value="HIV-INDUCED PROTEIN-7-LIKE PROTEASE"/>
    <property type="match status" value="1"/>
</dbReference>
<keyword evidence="13" id="KW-1185">Reference proteome</keyword>
<sequence>MRIALQGAFGRTLITIDDSATVGELTQKISDASSMKNFVLKKGFPPHPVDLSTYESNTKVSDTDLKLHGERLQVDAQGANSGGIKQALPASAAAGEKSASRNTGISSTRSQADSISPNPFSSTSTRIPDKPLKLSKPKTSPIEPPELPIREGSSYLIHRVMPDDNSCLFRAIGKCVIGDAIDPMIELRSLVAQKIQAQPDKYTEVVLEQEPDRYCEWIQTPDAWGGGIEIGIIAEHYNIEIYALNISDGSVQKFNEGVGSKQRSYLIYSGIHWDCLVENCLGKDGPGEIDVAQFATYDDEILMRGLEIGEILKSGDYYTDTKKFGIKCNTCGWQGTGEKGAAQHYEETRHTDFAQSS</sequence>
<dbReference type="GO" id="GO:0030968">
    <property type="term" value="P:endoplasmic reticulum unfolded protein response"/>
    <property type="evidence" value="ECO:0007669"/>
    <property type="project" value="TreeGrafter"/>
</dbReference>
<keyword evidence="3" id="KW-0479">Metal-binding</keyword>
<dbReference type="STRING" id="50376.A0A517L732"/>
<dbReference type="InterPro" id="IPR003323">
    <property type="entry name" value="OTU_dom"/>
</dbReference>
<protein>
    <recommendedName>
        <fullName evidence="9">Ubiquitin thioesterase OTU</fullName>
        <ecNumber evidence="9">3.4.19.12</ecNumber>
    </recommendedName>
</protein>
<dbReference type="Pfam" id="PF02338">
    <property type="entry name" value="OTU"/>
    <property type="match status" value="1"/>
</dbReference>
<comment type="catalytic activity">
    <reaction evidence="1 9">
        <text>Thiol-dependent hydrolysis of ester, thioester, amide, peptide and isopeptide bonds formed by the C-terminal Gly of ubiquitin (a 76-residue protein attached to proteins as an intracellular targeting signal).</text>
        <dbReference type="EC" id="3.4.19.12"/>
    </reaction>
</comment>
<dbReference type="Proteomes" id="UP000316270">
    <property type="component" value="Chromosome 6"/>
</dbReference>
<comment type="subcellular location">
    <subcellularLocation>
        <location evidence="9">Cytoplasm</location>
    </subcellularLocation>
</comment>
<dbReference type="InterPro" id="IPR057766">
    <property type="entry name" value="Znf-C2H2_OTU1-like_C"/>
</dbReference>
<organism evidence="12 13">
    <name type="scientific">Venturia effusa</name>
    <dbReference type="NCBI Taxonomy" id="50376"/>
    <lineage>
        <taxon>Eukaryota</taxon>
        <taxon>Fungi</taxon>
        <taxon>Dikarya</taxon>
        <taxon>Ascomycota</taxon>
        <taxon>Pezizomycotina</taxon>
        <taxon>Dothideomycetes</taxon>
        <taxon>Pleosporomycetidae</taxon>
        <taxon>Venturiales</taxon>
        <taxon>Venturiaceae</taxon>
        <taxon>Venturia</taxon>
    </lineage>
</organism>
<dbReference type="GO" id="GO:0005829">
    <property type="term" value="C:cytosol"/>
    <property type="evidence" value="ECO:0007669"/>
    <property type="project" value="TreeGrafter"/>
</dbReference>
<dbReference type="GO" id="GO:0036503">
    <property type="term" value="P:ERAD pathway"/>
    <property type="evidence" value="ECO:0007669"/>
    <property type="project" value="TreeGrafter"/>
</dbReference>
<dbReference type="GO" id="GO:0004843">
    <property type="term" value="F:cysteine-type deubiquitinase activity"/>
    <property type="evidence" value="ECO:0007669"/>
    <property type="project" value="UniProtKB-UniRule"/>
</dbReference>
<dbReference type="CDD" id="cd22745">
    <property type="entry name" value="OTU_OTU1"/>
    <property type="match status" value="1"/>
</dbReference>
<evidence type="ECO:0000256" key="9">
    <source>
        <dbReference type="RuleBase" id="RU367104"/>
    </source>
</evidence>
<accession>A0A517L732</accession>
<reference evidence="12 13" key="1">
    <citation type="submission" date="2019-07" db="EMBL/GenBank/DDBJ databases">
        <title>Finished genome of Venturia effusa.</title>
        <authorList>
            <person name="Young C.A."/>
            <person name="Cox M.P."/>
            <person name="Ganley A.R.D."/>
            <person name="David W.J."/>
        </authorList>
    </citation>
    <scope>NUCLEOTIDE SEQUENCE [LARGE SCALE GENOMIC DNA]</scope>
    <source>
        <strain evidence="13">albino</strain>
    </source>
</reference>
<evidence type="ECO:0000313" key="13">
    <source>
        <dbReference type="Proteomes" id="UP000316270"/>
    </source>
</evidence>
<evidence type="ECO:0000256" key="7">
    <source>
        <dbReference type="ARBA" id="ARBA00022807"/>
    </source>
</evidence>
<dbReference type="PANTHER" id="PTHR13312:SF0">
    <property type="entry name" value="UBIQUITIN THIOESTERASE OTU1"/>
    <property type="match status" value="1"/>
</dbReference>
<keyword evidence="9" id="KW-0963">Cytoplasm</keyword>
<keyword evidence="8" id="KW-0862">Zinc</keyword>
<dbReference type="PROSITE" id="PS50802">
    <property type="entry name" value="OTU"/>
    <property type="match status" value="1"/>
</dbReference>
<feature type="compositionally biased region" description="Polar residues" evidence="10">
    <location>
        <begin position="100"/>
        <end position="126"/>
    </location>
</feature>
<evidence type="ECO:0000259" key="11">
    <source>
        <dbReference type="PROSITE" id="PS50802"/>
    </source>
</evidence>
<keyword evidence="5 9" id="KW-0833">Ubl conjugation pathway</keyword>
<evidence type="ECO:0000256" key="2">
    <source>
        <dbReference type="ARBA" id="ARBA00022670"/>
    </source>
</evidence>
<keyword evidence="7 9" id="KW-0788">Thiol protease</keyword>
<evidence type="ECO:0000256" key="8">
    <source>
        <dbReference type="ARBA" id="ARBA00022833"/>
    </source>
</evidence>
<feature type="domain" description="OTU" evidence="11">
    <location>
        <begin position="156"/>
        <end position="279"/>
    </location>
</feature>
<evidence type="ECO:0000256" key="3">
    <source>
        <dbReference type="ARBA" id="ARBA00022723"/>
    </source>
</evidence>
<dbReference type="GO" id="GO:0005634">
    <property type="term" value="C:nucleus"/>
    <property type="evidence" value="ECO:0007669"/>
    <property type="project" value="TreeGrafter"/>
</dbReference>
<keyword evidence="2" id="KW-0645">Protease</keyword>
<comment type="function">
    <text evidence="9">Hydrolase that can remove conjugated ubiquitin from proteins and may therefore play an important regulatory role at the level of protein turnover by preventing degradation.</text>
</comment>
<dbReference type="Pfam" id="PF24560">
    <property type="entry name" value="zf-C2H2_OTU1_C"/>
    <property type="match status" value="1"/>
</dbReference>
<dbReference type="OrthoDB" id="65596at2759"/>
<proteinExistence type="predicted"/>
<dbReference type="InterPro" id="IPR038765">
    <property type="entry name" value="Papain-like_cys_pep_sf"/>
</dbReference>
<evidence type="ECO:0000256" key="4">
    <source>
        <dbReference type="ARBA" id="ARBA00022771"/>
    </source>
</evidence>
<dbReference type="InterPro" id="IPR048857">
    <property type="entry name" value="OTU1_Ubl"/>
</dbReference>
<evidence type="ECO:0000256" key="10">
    <source>
        <dbReference type="SAM" id="MobiDB-lite"/>
    </source>
</evidence>